<name>A0A1V3AY47_HELPX</name>
<dbReference type="PROSITE" id="PS00092">
    <property type="entry name" value="N6_MTASE"/>
    <property type="match status" value="1"/>
</dbReference>
<reference evidence="1 4" key="2">
    <citation type="journal article" date="2017" name="Gut Pathog.">
        <title>Phylogenomics of Colombian Helicobacter pylori isolates.</title>
        <authorList>
            <person name="Gutierrez-Escobar A.J."/>
            <person name="Trujillo E."/>
            <person name="Acevedo O."/>
            <person name="Bravo M.M."/>
        </authorList>
    </citation>
    <scope>NUCLEOTIDE SEQUENCE [LARGE SCALE GENOMIC DNA]</scope>
    <source>
        <strain evidence="1 4">2021</strain>
    </source>
</reference>
<gene>
    <name evidence="1" type="ORF">BB468_06855</name>
    <name evidence="2" type="ORF">BCM300_01060</name>
</gene>
<dbReference type="GO" id="GO:0032259">
    <property type="term" value="P:methylation"/>
    <property type="evidence" value="ECO:0007669"/>
    <property type="project" value="InterPro"/>
</dbReference>
<dbReference type="GO" id="GO:0003676">
    <property type="term" value="F:nucleic acid binding"/>
    <property type="evidence" value="ECO:0007669"/>
    <property type="project" value="InterPro"/>
</dbReference>
<dbReference type="InterPro" id="IPR025247">
    <property type="entry name" value="EcoRI-like_methylase"/>
</dbReference>
<dbReference type="REBASE" id="390941">
    <property type="entry name" value="M.HpyGCT43ORF6915P"/>
</dbReference>
<reference evidence="2 3" key="1">
    <citation type="submission" date="2016-12" db="EMBL/GenBank/DDBJ databases">
        <authorList>
            <person name="Song W.-J."/>
            <person name="Kurnit D.M."/>
        </authorList>
    </citation>
    <scope>NUCLEOTIDE SEQUENCE [LARGE SCALE GENOMIC DNA]</scope>
    <source>
        <strain evidence="2">BCM-300</strain>
    </source>
</reference>
<dbReference type="REBASE" id="197472">
    <property type="entry name" value="M.Hpy355ORF7450P"/>
</dbReference>
<evidence type="ECO:0000313" key="2">
    <source>
        <dbReference type="EMBL" id="SMA53038.1"/>
    </source>
</evidence>
<dbReference type="REBASE" id="197396">
    <property type="entry name" value="M.Hpy5006ORF6965P"/>
</dbReference>
<sequence>MSRKATNQILQKAKKLKSDEFYTQLVDIENELQYYKQHFKNKVVFCNCDDARVSNFFKYFFVHFQELGLKKLISACYVESKIFSTSNQNSKGFYCEYEGKKDWQTTINELNFFKGDGDFRSKESIQLLKEADIVVTNPPFSLFREFVTQLIEHSKKFLIIGNINAITYKNIFNLIKNNKVWLGMHLGRGISSFIVPRHYELYGTETKIDSLGNRLISPNNCLWLTNLDYKKRHEILPLTKKYNKNKYELYDNFDGINVNRTTDIPLDYRGSMGVPITFLHKFNPEQFEIIGFRKGNDGKDLSVNGKCPYFRVLIRHKKDY</sequence>
<dbReference type="AlphaFoldDB" id="A0A1V3AY47"/>
<protein>
    <submittedName>
        <fullName evidence="1">Adenosine deaminase</fullName>
    </submittedName>
    <submittedName>
        <fullName evidence="2">Type II R-M system restriction endonuclease</fullName>
    </submittedName>
</protein>
<evidence type="ECO:0000313" key="1">
    <source>
        <dbReference type="EMBL" id="PDX38771.1"/>
    </source>
</evidence>
<organism evidence="1 4">
    <name type="scientific">Helicobacter pylori</name>
    <name type="common">Campylobacter pylori</name>
    <dbReference type="NCBI Taxonomy" id="210"/>
    <lineage>
        <taxon>Bacteria</taxon>
        <taxon>Pseudomonadati</taxon>
        <taxon>Campylobacterota</taxon>
        <taxon>Epsilonproteobacteria</taxon>
        <taxon>Campylobacterales</taxon>
        <taxon>Helicobacteraceae</taxon>
        <taxon>Helicobacter</taxon>
    </lineage>
</organism>
<dbReference type="InterPro" id="IPR002052">
    <property type="entry name" value="DNA_methylase_N6_adenine_CS"/>
</dbReference>
<evidence type="ECO:0000313" key="4">
    <source>
        <dbReference type="Proteomes" id="UP000220405"/>
    </source>
</evidence>
<dbReference type="EMBL" id="LT837687">
    <property type="protein sequence ID" value="SMA53038.1"/>
    <property type="molecule type" value="Genomic_DNA"/>
</dbReference>
<dbReference type="REBASE" id="382425">
    <property type="entry name" value="M.HpyGCT27ORF7155P"/>
</dbReference>
<proteinExistence type="predicted"/>
<accession>A0A1V3AY47</accession>
<dbReference type="REBASE" id="107188">
    <property type="entry name" value="M.Hpy300III"/>
</dbReference>
<dbReference type="Pfam" id="PF13651">
    <property type="entry name" value="EcoRI_methylase"/>
    <property type="match status" value="1"/>
</dbReference>
<dbReference type="EMBL" id="MBJH01000016">
    <property type="protein sequence ID" value="PDX38771.1"/>
    <property type="molecule type" value="Genomic_DNA"/>
</dbReference>
<keyword evidence="2" id="KW-0255">Endonuclease</keyword>
<dbReference type="GO" id="GO:0004519">
    <property type="term" value="F:endonuclease activity"/>
    <property type="evidence" value="ECO:0007669"/>
    <property type="project" value="UniProtKB-KW"/>
</dbReference>
<keyword evidence="2" id="KW-0540">Nuclease</keyword>
<evidence type="ECO:0000313" key="3">
    <source>
        <dbReference type="Proteomes" id="UP000198366"/>
    </source>
</evidence>
<keyword evidence="2" id="KW-0378">Hydrolase</keyword>
<dbReference type="RefSeq" id="WP_000087152.1">
    <property type="nucleotide sequence ID" value="NZ_CP048600.1"/>
</dbReference>
<dbReference type="Proteomes" id="UP000220405">
    <property type="component" value="Unassembled WGS sequence"/>
</dbReference>
<dbReference type="GO" id="GO:0008168">
    <property type="term" value="F:methyltransferase activity"/>
    <property type="evidence" value="ECO:0007669"/>
    <property type="project" value="InterPro"/>
</dbReference>
<dbReference type="Proteomes" id="UP000198366">
    <property type="component" value="Chromosome I"/>
</dbReference>